<gene>
    <name evidence="2" type="ORF">DSM112329_00763</name>
</gene>
<organism evidence="2">
    <name type="scientific">Paraconexibacter sp. AEG42_29</name>
    <dbReference type="NCBI Taxonomy" id="2997339"/>
    <lineage>
        <taxon>Bacteria</taxon>
        <taxon>Bacillati</taxon>
        <taxon>Actinomycetota</taxon>
        <taxon>Thermoleophilia</taxon>
        <taxon>Solirubrobacterales</taxon>
        <taxon>Paraconexibacteraceae</taxon>
        <taxon>Paraconexibacter</taxon>
    </lineage>
</organism>
<keyword evidence="1" id="KW-1133">Transmembrane helix</keyword>
<name>A0AAU7AQK7_9ACTN</name>
<feature type="transmembrane region" description="Helical" evidence="1">
    <location>
        <begin position="59"/>
        <end position="83"/>
    </location>
</feature>
<dbReference type="KEGG" id="parq:DSM112329_00763"/>
<dbReference type="AlphaFoldDB" id="A0AAU7AQK7"/>
<dbReference type="RefSeq" id="WP_354700484.1">
    <property type="nucleotide sequence ID" value="NZ_CP114014.1"/>
</dbReference>
<evidence type="ECO:0000256" key="1">
    <source>
        <dbReference type="SAM" id="Phobius"/>
    </source>
</evidence>
<accession>A0AAU7AQK7</accession>
<evidence type="ECO:0000313" key="2">
    <source>
        <dbReference type="EMBL" id="XAY03937.1"/>
    </source>
</evidence>
<protein>
    <submittedName>
        <fullName evidence="2">Uncharacterized protein</fullName>
    </submittedName>
</protein>
<keyword evidence="1" id="KW-0472">Membrane</keyword>
<proteinExistence type="predicted"/>
<reference evidence="2" key="1">
    <citation type="submission" date="2022-12" db="EMBL/GenBank/DDBJ databases">
        <title>Paraconexibacter alkalitolerans sp. nov. and Baekduia alba sp. nov., isolated from soil and emended description of the genera Paraconexibacter (Chun et al., 2020) and Baekduia (An et al., 2020).</title>
        <authorList>
            <person name="Vieira S."/>
            <person name="Huber K.J."/>
            <person name="Geppert A."/>
            <person name="Wolf J."/>
            <person name="Neumann-Schaal M."/>
            <person name="Muesken M."/>
            <person name="Overmann J."/>
        </authorList>
    </citation>
    <scope>NUCLEOTIDE SEQUENCE</scope>
    <source>
        <strain evidence="2">AEG42_29</strain>
    </source>
</reference>
<keyword evidence="1" id="KW-0812">Transmembrane</keyword>
<sequence length="86" mass="9016">MLTVTSNDNTLLADLDRASAEVQPAFAAGGSASMAVAIRRTAERRAAQAARGRRIRFAVLLPVGVVGLAGFAMLTSMMTTYFLQAA</sequence>
<dbReference type="EMBL" id="CP114014">
    <property type="protein sequence ID" value="XAY03937.1"/>
    <property type="molecule type" value="Genomic_DNA"/>
</dbReference>